<organism evidence="1 2">
    <name type="scientific">Eiseniibacteriota bacterium</name>
    <dbReference type="NCBI Taxonomy" id="2212470"/>
    <lineage>
        <taxon>Bacteria</taxon>
        <taxon>Candidatus Eiseniibacteriota</taxon>
    </lineage>
</organism>
<reference evidence="1 2" key="1">
    <citation type="submission" date="2020-03" db="EMBL/GenBank/DDBJ databases">
        <title>Metabolic flexibility allows generalist bacteria to become dominant in a frequently disturbed ecosystem.</title>
        <authorList>
            <person name="Chen Y.-J."/>
            <person name="Leung P.M."/>
            <person name="Bay S.K."/>
            <person name="Hugenholtz P."/>
            <person name="Kessler A.J."/>
            <person name="Shelley G."/>
            <person name="Waite D.W."/>
            <person name="Cook P.L."/>
            <person name="Greening C."/>
        </authorList>
    </citation>
    <scope>NUCLEOTIDE SEQUENCE [LARGE SCALE GENOMIC DNA]</scope>
    <source>
        <strain evidence="1">SS_bin_28</strain>
    </source>
</reference>
<accession>A0A7Y2H1D4</accession>
<dbReference type="EMBL" id="JABDJR010000143">
    <property type="protein sequence ID" value="NNF05856.1"/>
    <property type="molecule type" value="Genomic_DNA"/>
</dbReference>
<sequence>MGSLGLRVVDGSFDLWRILVTIHLQKERMLPWTMSTLSDLKPGDVDPAA</sequence>
<gene>
    <name evidence="1" type="ORF">HKN21_03785</name>
</gene>
<evidence type="ECO:0000313" key="1">
    <source>
        <dbReference type="EMBL" id="NNF05856.1"/>
    </source>
</evidence>
<dbReference type="AlphaFoldDB" id="A0A7Y2H1D4"/>
<dbReference type="Proteomes" id="UP000547674">
    <property type="component" value="Unassembled WGS sequence"/>
</dbReference>
<evidence type="ECO:0000313" key="2">
    <source>
        <dbReference type="Proteomes" id="UP000547674"/>
    </source>
</evidence>
<comment type="caution">
    <text evidence="1">The sequence shown here is derived from an EMBL/GenBank/DDBJ whole genome shotgun (WGS) entry which is preliminary data.</text>
</comment>
<protein>
    <submittedName>
        <fullName evidence="1">Uncharacterized protein</fullName>
    </submittedName>
</protein>
<name>A0A7Y2H1D4_UNCEI</name>
<proteinExistence type="predicted"/>